<organism evidence="2 3">
    <name type="scientific">Lasiodiplodia hormozganensis</name>
    <dbReference type="NCBI Taxonomy" id="869390"/>
    <lineage>
        <taxon>Eukaryota</taxon>
        <taxon>Fungi</taxon>
        <taxon>Dikarya</taxon>
        <taxon>Ascomycota</taxon>
        <taxon>Pezizomycotina</taxon>
        <taxon>Dothideomycetes</taxon>
        <taxon>Dothideomycetes incertae sedis</taxon>
        <taxon>Botryosphaeriales</taxon>
        <taxon>Botryosphaeriaceae</taxon>
        <taxon>Lasiodiplodia</taxon>
    </lineage>
</organism>
<gene>
    <name evidence="2" type="ORF">DIS24_g12645</name>
</gene>
<dbReference type="EMBL" id="JAUJDW010000341">
    <property type="protein sequence ID" value="KAK0608955.1"/>
    <property type="molecule type" value="Genomic_DNA"/>
</dbReference>
<reference evidence="2" key="1">
    <citation type="submission" date="2023-06" db="EMBL/GenBank/DDBJ databases">
        <title>Multi-omics analyses reveal the molecular pathogenesis toolkit of Lasiodiplodia hormozganensis, a cross-kingdom pathogen.</title>
        <authorList>
            <person name="Felix C."/>
            <person name="Meneses R."/>
            <person name="Goncalves M.F.M."/>
            <person name="Tilleman L."/>
            <person name="Duarte A.S."/>
            <person name="Jorrin-Novo J.V."/>
            <person name="Van De Peer Y."/>
            <person name="Deforce D."/>
            <person name="Van Nieuwerburgh F."/>
            <person name="Esteves A.C."/>
            <person name="Alves A."/>
        </authorList>
    </citation>
    <scope>NUCLEOTIDE SEQUENCE</scope>
    <source>
        <strain evidence="2">CBS 339.90</strain>
    </source>
</reference>
<evidence type="ECO:0000256" key="1">
    <source>
        <dbReference type="SAM" id="MobiDB-lite"/>
    </source>
</evidence>
<dbReference type="AlphaFoldDB" id="A0AA39U1F7"/>
<accession>A0AA39U1F7</accession>
<sequence length="57" mass="5705">MVKVAIAGGTSPTLGQAIISAMLKTHPENTPIVILSSRPPPSTPTHATAADPSTISA</sequence>
<keyword evidence="3" id="KW-1185">Reference proteome</keyword>
<dbReference type="Proteomes" id="UP001175001">
    <property type="component" value="Unassembled WGS sequence"/>
</dbReference>
<feature type="region of interest" description="Disordered" evidence="1">
    <location>
        <begin position="35"/>
        <end position="57"/>
    </location>
</feature>
<evidence type="ECO:0000313" key="3">
    <source>
        <dbReference type="Proteomes" id="UP001175001"/>
    </source>
</evidence>
<name>A0AA39U1F7_9PEZI</name>
<comment type="caution">
    <text evidence="2">The sequence shown here is derived from an EMBL/GenBank/DDBJ whole genome shotgun (WGS) entry which is preliminary data.</text>
</comment>
<protein>
    <submittedName>
        <fullName evidence="2">Uncharacterized protein</fullName>
    </submittedName>
</protein>
<proteinExistence type="predicted"/>
<feature type="compositionally biased region" description="Low complexity" evidence="1">
    <location>
        <begin position="44"/>
        <end position="57"/>
    </location>
</feature>
<evidence type="ECO:0000313" key="2">
    <source>
        <dbReference type="EMBL" id="KAK0608955.1"/>
    </source>
</evidence>
<feature type="non-terminal residue" evidence="2">
    <location>
        <position position="57"/>
    </location>
</feature>